<dbReference type="Pfam" id="PF00583">
    <property type="entry name" value="Acetyltransf_1"/>
    <property type="match status" value="1"/>
</dbReference>
<dbReference type="Proteomes" id="UP001143747">
    <property type="component" value="Unassembled WGS sequence"/>
</dbReference>
<protein>
    <submittedName>
        <fullName evidence="2">GNAT family N-acetyltransferase</fullName>
    </submittedName>
</protein>
<dbReference type="EMBL" id="JAKELO010000002">
    <property type="protein sequence ID" value="MDE4907326.1"/>
    <property type="molecule type" value="Genomic_DNA"/>
</dbReference>
<dbReference type="InterPro" id="IPR000182">
    <property type="entry name" value="GNAT_dom"/>
</dbReference>
<evidence type="ECO:0000259" key="1">
    <source>
        <dbReference type="PROSITE" id="PS51186"/>
    </source>
</evidence>
<feature type="domain" description="N-acetyltransferase" evidence="1">
    <location>
        <begin position="110"/>
        <end position="248"/>
    </location>
</feature>
<comment type="caution">
    <text evidence="2">The sequence shown here is derived from an EMBL/GenBank/DDBJ whole genome shotgun (WGS) entry which is preliminary data.</text>
</comment>
<gene>
    <name evidence="2" type="ORF">L0665_01655</name>
</gene>
<keyword evidence="3" id="KW-1185">Reference proteome</keyword>
<proteinExistence type="predicted"/>
<dbReference type="PROSITE" id="PS51186">
    <property type="entry name" value="GNAT"/>
    <property type="match status" value="1"/>
</dbReference>
<evidence type="ECO:0000313" key="2">
    <source>
        <dbReference type="EMBL" id="MDE4907326.1"/>
    </source>
</evidence>
<dbReference type="AlphaFoldDB" id="A0A9Q4KU73"/>
<dbReference type="GO" id="GO:0016747">
    <property type="term" value="F:acyltransferase activity, transferring groups other than amino-acyl groups"/>
    <property type="evidence" value="ECO:0007669"/>
    <property type="project" value="InterPro"/>
</dbReference>
<dbReference type="SUPFAM" id="SSF55729">
    <property type="entry name" value="Acyl-CoA N-acyltransferases (Nat)"/>
    <property type="match status" value="1"/>
</dbReference>
<reference evidence="2" key="1">
    <citation type="submission" date="2022-01" db="EMBL/GenBank/DDBJ databases">
        <title>Draft genome of Methanogenium marinum DSM 15558.</title>
        <authorList>
            <person name="Chen S.-C."/>
            <person name="You Y.-T."/>
        </authorList>
    </citation>
    <scope>NUCLEOTIDE SEQUENCE</scope>
    <source>
        <strain evidence="2">DSM 15558</strain>
    </source>
</reference>
<dbReference type="InterPro" id="IPR016181">
    <property type="entry name" value="Acyl_CoA_acyltransferase"/>
</dbReference>
<accession>A0A9Q4KU73</accession>
<sequence>MMRMQKILVEWDTKLFSKNVFEIQNTDYFNKNELKEVDESCYTDNAFMSFIKLNNNDFKKIHYLEECGFNYMESQYELKKVLTQTSPVLLYSRHCVLQKLDYSDLKAVDEVIKIITTTFDTDRYFLDPKFDKKYSGLRYKNWFLNSFHDEKYETYVYISKTKGDIIGFSMIKNESYDTYMMLGGVSEEYKGYGFMVSMVNDYLNYAFSKGMKTAYTSISSHNLDVFNIYIHLGFRLTDEKIVMRKMYE</sequence>
<evidence type="ECO:0000313" key="3">
    <source>
        <dbReference type="Proteomes" id="UP001143747"/>
    </source>
</evidence>
<dbReference type="Gene3D" id="3.40.630.30">
    <property type="match status" value="1"/>
</dbReference>
<organism evidence="2 3">
    <name type="scientific">Methanogenium marinum</name>
    <dbReference type="NCBI Taxonomy" id="348610"/>
    <lineage>
        <taxon>Archaea</taxon>
        <taxon>Methanobacteriati</taxon>
        <taxon>Methanobacteriota</taxon>
        <taxon>Stenosarchaea group</taxon>
        <taxon>Methanomicrobia</taxon>
        <taxon>Methanomicrobiales</taxon>
        <taxon>Methanomicrobiaceae</taxon>
        <taxon>Methanogenium</taxon>
    </lineage>
</organism>
<name>A0A9Q4KU73_9EURY</name>
<dbReference type="RefSeq" id="WP_274923984.1">
    <property type="nucleotide sequence ID" value="NZ_JAKELO010000002.1"/>
</dbReference>